<dbReference type="GO" id="GO:0008270">
    <property type="term" value="F:zinc ion binding"/>
    <property type="evidence" value="ECO:0007669"/>
    <property type="project" value="TreeGrafter"/>
</dbReference>
<comment type="caution">
    <text evidence="4">The sequence shown here is derived from an EMBL/GenBank/DDBJ whole genome shotgun (WGS) entry which is preliminary data.</text>
</comment>
<evidence type="ECO:0000259" key="3">
    <source>
        <dbReference type="Pfam" id="PF11838"/>
    </source>
</evidence>
<keyword evidence="2" id="KW-0378">Hydrolase</keyword>
<evidence type="ECO:0000256" key="2">
    <source>
        <dbReference type="ARBA" id="ARBA00022438"/>
    </source>
</evidence>
<proteinExistence type="inferred from homology"/>
<dbReference type="EMBL" id="JAVRJZ010000021">
    <property type="protein sequence ID" value="KAK2704287.1"/>
    <property type="molecule type" value="Genomic_DNA"/>
</dbReference>
<protein>
    <recommendedName>
        <fullName evidence="3">ERAP1-like C-terminal domain-containing protein</fullName>
    </recommendedName>
</protein>
<gene>
    <name evidence="4" type="ORF">QYM36_016625</name>
</gene>
<dbReference type="Gene3D" id="2.60.40.1910">
    <property type="match status" value="1"/>
</dbReference>
<dbReference type="GO" id="GO:0006508">
    <property type="term" value="P:proteolysis"/>
    <property type="evidence" value="ECO:0007669"/>
    <property type="project" value="TreeGrafter"/>
</dbReference>
<accession>A0AA88HFE8</accession>
<dbReference type="GO" id="GO:0070006">
    <property type="term" value="F:metalloaminopeptidase activity"/>
    <property type="evidence" value="ECO:0007669"/>
    <property type="project" value="TreeGrafter"/>
</dbReference>
<dbReference type="InterPro" id="IPR050344">
    <property type="entry name" value="Peptidase_M1_aminopeptidases"/>
</dbReference>
<feature type="domain" description="ERAP1-like C-terminal" evidence="3">
    <location>
        <begin position="70"/>
        <end position="166"/>
    </location>
</feature>
<dbReference type="AlphaFoldDB" id="A0AA88HFE8"/>
<name>A0AA88HFE8_ARTSF</name>
<reference evidence="4" key="1">
    <citation type="submission" date="2023-07" db="EMBL/GenBank/DDBJ databases">
        <title>Chromosome-level genome assembly of Artemia franciscana.</title>
        <authorList>
            <person name="Jo E."/>
        </authorList>
    </citation>
    <scope>NUCLEOTIDE SEQUENCE</scope>
    <source>
        <tissue evidence="4">Whole body</tissue>
    </source>
</reference>
<dbReference type="InterPro" id="IPR024571">
    <property type="entry name" value="ERAP1-like_C_dom"/>
</dbReference>
<evidence type="ECO:0000313" key="5">
    <source>
        <dbReference type="Proteomes" id="UP001187531"/>
    </source>
</evidence>
<dbReference type="GO" id="GO:0005737">
    <property type="term" value="C:cytoplasm"/>
    <property type="evidence" value="ECO:0007669"/>
    <property type="project" value="TreeGrafter"/>
</dbReference>
<dbReference type="GO" id="GO:0042277">
    <property type="term" value="F:peptide binding"/>
    <property type="evidence" value="ECO:0007669"/>
    <property type="project" value="TreeGrafter"/>
</dbReference>
<keyword evidence="2" id="KW-0031">Aminopeptidase</keyword>
<dbReference type="Proteomes" id="UP001187531">
    <property type="component" value="Unassembled WGS sequence"/>
</dbReference>
<dbReference type="PANTHER" id="PTHR11533">
    <property type="entry name" value="PROTEASE M1 ZINC METALLOPROTEASE"/>
    <property type="match status" value="1"/>
</dbReference>
<dbReference type="GO" id="GO:0043171">
    <property type="term" value="P:peptide catabolic process"/>
    <property type="evidence" value="ECO:0007669"/>
    <property type="project" value="TreeGrafter"/>
</dbReference>
<keyword evidence="2" id="KW-0645">Protease</keyword>
<dbReference type="Gene3D" id="1.25.50.20">
    <property type="match status" value="1"/>
</dbReference>
<comment type="similarity">
    <text evidence="1">Belongs to the peptidase M1 family.</text>
</comment>
<keyword evidence="5" id="KW-1185">Reference proteome</keyword>
<evidence type="ECO:0000256" key="1">
    <source>
        <dbReference type="ARBA" id="ARBA00010136"/>
    </source>
</evidence>
<sequence>MFKSGVHGENVYNLYKIYDLPQNIIEENHWHIPLTFTQSFSNNSTLKRRWLGNSSEPAVYTDVIEKPNSWIICNHKVFGYYRVDYDEMNWDLIQHQLENNHQKIHVMNRAQIIDDALNLASASLLVNTYKQALDLTSYLTKEFDWLPWETAWKNFERMKNLLSGTEAGELLNVCLLRI</sequence>
<dbReference type="PANTHER" id="PTHR11533:SF276">
    <property type="entry name" value="GLUTAMYL AMINOPEPTIDASE"/>
    <property type="match status" value="1"/>
</dbReference>
<dbReference type="GO" id="GO:0005615">
    <property type="term" value="C:extracellular space"/>
    <property type="evidence" value="ECO:0007669"/>
    <property type="project" value="TreeGrafter"/>
</dbReference>
<dbReference type="GO" id="GO:0016020">
    <property type="term" value="C:membrane"/>
    <property type="evidence" value="ECO:0007669"/>
    <property type="project" value="TreeGrafter"/>
</dbReference>
<organism evidence="4 5">
    <name type="scientific">Artemia franciscana</name>
    <name type="common">Brine shrimp</name>
    <name type="synonym">Artemia sanfranciscana</name>
    <dbReference type="NCBI Taxonomy" id="6661"/>
    <lineage>
        <taxon>Eukaryota</taxon>
        <taxon>Metazoa</taxon>
        <taxon>Ecdysozoa</taxon>
        <taxon>Arthropoda</taxon>
        <taxon>Crustacea</taxon>
        <taxon>Branchiopoda</taxon>
        <taxon>Anostraca</taxon>
        <taxon>Artemiidae</taxon>
        <taxon>Artemia</taxon>
    </lineage>
</organism>
<evidence type="ECO:0000313" key="4">
    <source>
        <dbReference type="EMBL" id="KAK2704287.1"/>
    </source>
</evidence>
<dbReference type="Pfam" id="PF11838">
    <property type="entry name" value="ERAP1_C"/>
    <property type="match status" value="1"/>
</dbReference>